<dbReference type="Gene3D" id="3.40.50.970">
    <property type="match status" value="2"/>
</dbReference>
<dbReference type="GO" id="GO:0004802">
    <property type="term" value="F:transketolase activity"/>
    <property type="evidence" value="ECO:0007669"/>
    <property type="project" value="UniProtKB-UniRule"/>
</dbReference>
<dbReference type="Proteomes" id="UP000298324">
    <property type="component" value="Unassembled WGS sequence"/>
</dbReference>
<feature type="binding site" evidence="12">
    <location>
        <position position="472"/>
    </location>
    <ligand>
        <name>substrate</name>
    </ligand>
</feature>
<feature type="binding site" evidence="12">
    <location>
        <position position="464"/>
    </location>
    <ligand>
        <name>substrate</name>
    </ligand>
</feature>
<evidence type="ECO:0000256" key="13">
    <source>
        <dbReference type="PIRSR" id="PIRSR605478-3"/>
    </source>
</evidence>
<dbReference type="InterPro" id="IPR005474">
    <property type="entry name" value="Transketolase_N"/>
</dbReference>
<comment type="cofactor">
    <cofactor evidence="14">
        <name>Mg(2+)</name>
        <dbReference type="ChEBI" id="CHEBI:18420"/>
    </cofactor>
    <text evidence="14">Binds 1 Mg(2+) ion per subunit. Can also utilize other divalent metal cations, such as Ca(2+), Mn(2+) and Co(2+).</text>
</comment>
<feature type="binding site" evidence="14">
    <location>
        <position position="159"/>
    </location>
    <ligand>
        <name>Mg(2+)</name>
        <dbReference type="ChEBI" id="CHEBI:18420"/>
    </ligand>
</feature>
<dbReference type="GO" id="GO:0046872">
    <property type="term" value="F:metal ion binding"/>
    <property type="evidence" value="ECO:0007669"/>
    <property type="project" value="UniProtKB-KW"/>
</dbReference>
<name>A0A4Y7RG07_9FIRM</name>
<feature type="binding site" evidence="12">
    <location>
        <position position="387"/>
    </location>
    <ligand>
        <name>substrate</name>
    </ligand>
</feature>
<comment type="caution">
    <text evidence="18">The sequence shown here is derived from an EMBL/GenBank/DDBJ whole genome shotgun (WGS) entry which is preliminary data.</text>
</comment>
<proteinExistence type="inferred from homology"/>
<dbReference type="InterPro" id="IPR005475">
    <property type="entry name" value="Transketolase-like_Pyr-bd"/>
</dbReference>
<comment type="function">
    <text evidence="16">Catalyzes the transfer of a two-carbon ketol group from a ketose donor to an aldose acceptor, via a covalent intermediate with the cofactor thiamine pyrophosphate.</text>
</comment>
<dbReference type="SMART" id="SM00861">
    <property type="entry name" value="Transket_pyr"/>
    <property type="match status" value="1"/>
</dbReference>
<dbReference type="FunFam" id="3.40.50.970:FF:000004">
    <property type="entry name" value="Transketolase"/>
    <property type="match status" value="1"/>
</dbReference>
<keyword evidence="8 13" id="KW-0786">Thiamine pyrophosphate</keyword>
<keyword evidence="5 16" id="KW-0808">Transferase</keyword>
<evidence type="ECO:0000256" key="5">
    <source>
        <dbReference type="ARBA" id="ARBA00022679"/>
    </source>
</evidence>
<evidence type="ECO:0000256" key="3">
    <source>
        <dbReference type="ARBA" id="ARBA00013152"/>
    </source>
</evidence>
<dbReference type="PANTHER" id="PTHR43522:SF2">
    <property type="entry name" value="TRANSKETOLASE 1-RELATED"/>
    <property type="match status" value="1"/>
</dbReference>
<dbReference type="PROSITE" id="PS00802">
    <property type="entry name" value="TRANSKETOLASE_2"/>
    <property type="match status" value="1"/>
</dbReference>
<dbReference type="PANTHER" id="PTHR43522">
    <property type="entry name" value="TRANSKETOLASE"/>
    <property type="match status" value="1"/>
</dbReference>
<evidence type="ECO:0000256" key="11">
    <source>
        <dbReference type="PIRSR" id="PIRSR605478-1"/>
    </source>
</evidence>
<comment type="catalytic activity">
    <reaction evidence="9 16">
        <text>D-sedoheptulose 7-phosphate + D-glyceraldehyde 3-phosphate = aldehydo-D-ribose 5-phosphate + D-xylulose 5-phosphate</text>
        <dbReference type="Rhea" id="RHEA:10508"/>
        <dbReference type="ChEBI" id="CHEBI:57483"/>
        <dbReference type="ChEBI" id="CHEBI:57737"/>
        <dbReference type="ChEBI" id="CHEBI:58273"/>
        <dbReference type="ChEBI" id="CHEBI:59776"/>
        <dbReference type="EC" id="2.2.1.1"/>
    </reaction>
</comment>
<keyword evidence="7 14" id="KW-0460">Magnesium</keyword>
<dbReference type="Gene3D" id="3.40.50.920">
    <property type="match status" value="1"/>
</dbReference>
<feature type="domain" description="Transketolase-like pyrimidine-binding" evidence="17">
    <location>
        <begin position="357"/>
        <end position="527"/>
    </location>
</feature>
<dbReference type="EC" id="2.2.1.1" evidence="3 10"/>
<evidence type="ECO:0000256" key="9">
    <source>
        <dbReference type="ARBA" id="ARBA00049473"/>
    </source>
</evidence>
<dbReference type="InterPro" id="IPR055152">
    <property type="entry name" value="Transketolase-like_C_2"/>
</dbReference>
<feature type="binding site" evidence="12">
    <location>
        <position position="476"/>
    </location>
    <ligand>
        <name>substrate</name>
    </ligand>
</feature>
<feature type="binding site" evidence="12">
    <location>
        <position position="522"/>
    </location>
    <ligand>
        <name>substrate</name>
    </ligand>
</feature>
<protein>
    <recommendedName>
        <fullName evidence="4 10">Transketolase</fullName>
        <ecNumber evidence="3 10">2.2.1.1</ecNumber>
    </recommendedName>
</protein>
<dbReference type="InterPro" id="IPR049557">
    <property type="entry name" value="Transketolase_CS"/>
</dbReference>
<evidence type="ECO:0000256" key="6">
    <source>
        <dbReference type="ARBA" id="ARBA00022723"/>
    </source>
</evidence>
<feature type="site" description="Important for catalytic activity" evidence="15">
    <location>
        <position position="265"/>
    </location>
</feature>
<evidence type="ECO:0000256" key="16">
    <source>
        <dbReference type="RuleBase" id="RU004996"/>
    </source>
</evidence>
<dbReference type="SUPFAM" id="SSF52922">
    <property type="entry name" value="TK C-terminal domain-like"/>
    <property type="match status" value="1"/>
</dbReference>
<evidence type="ECO:0000256" key="1">
    <source>
        <dbReference type="ARBA" id="ARBA00007131"/>
    </source>
</evidence>
<feature type="binding site" evidence="12">
    <location>
        <position position="360"/>
    </location>
    <ligand>
        <name>substrate</name>
    </ligand>
</feature>
<keyword evidence="16" id="KW-0106">Calcium</keyword>
<comment type="subunit">
    <text evidence="2 16">Homodimer.</text>
</comment>
<dbReference type="InterPro" id="IPR033247">
    <property type="entry name" value="Transketolase_fam"/>
</dbReference>
<keyword evidence="6 14" id="KW-0479">Metal-binding</keyword>
<feature type="active site" description="Proton donor" evidence="11">
    <location>
        <position position="414"/>
    </location>
</feature>
<evidence type="ECO:0000259" key="17">
    <source>
        <dbReference type="SMART" id="SM00861"/>
    </source>
</evidence>
<feature type="binding site" evidence="12">
    <location>
        <position position="265"/>
    </location>
    <ligand>
        <name>substrate</name>
    </ligand>
</feature>
<feature type="binding site" evidence="13">
    <location>
        <position position="440"/>
    </location>
    <ligand>
        <name>thiamine diphosphate</name>
        <dbReference type="ChEBI" id="CHEBI:58937"/>
    </ligand>
</feature>
<feature type="binding site" evidence="13">
    <location>
        <position position="160"/>
    </location>
    <ligand>
        <name>thiamine diphosphate</name>
        <dbReference type="ChEBI" id="CHEBI:58937"/>
    </ligand>
</feature>
<dbReference type="EMBL" id="QFGA01000001">
    <property type="protein sequence ID" value="TEB07632.1"/>
    <property type="molecule type" value="Genomic_DNA"/>
</dbReference>
<dbReference type="InterPro" id="IPR029061">
    <property type="entry name" value="THDP-binding"/>
</dbReference>
<feature type="binding site" evidence="13">
    <location>
        <begin position="118"/>
        <end position="120"/>
    </location>
    <ligand>
        <name>thiamine diphosphate</name>
        <dbReference type="ChEBI" id="CHEBI:58937"/>
    </ligand>
</feature>
<dbReference type="Pfam" id="PF00456">
    <property type="entry name" value="Transketolase_N"/>
    <property type="match status" value="1"/>
</dbReference>
<dbReference type="RefSeq" id="WP_190239477.1">
    <property type="nucleotide sequence ID" value="NZ_QFGA01000001.1"/>
</dbReference>
<dbReference type="NCBIfam" id="TIGR00232">
    <property type="entry name" value="tktlase_bact"/>
    <property type="match status" value="1"/>
</dbReference>
<feature type="binding site" evidence="12">
    <location>
        <position position="30"/>
    </location>
    <ligand>
        <name>substrate</name>
    </ligand>
</feature>
<feature type="binding site" evidence="13">
    <location>
        <position position="70"/>
    </location>
    <ligand>
        <name>thiamine diphosphate</name>
        <dbReference type="ChEBI" id="CHEBI:58937"/>
    </ligand>
</feature>
<evidence type="ECO:0000256" key="14">
    <source>
        <dbReference type="PIRSR" id="PIRSR605478-4"/>
    </source>
</evidence>
<evidence type="ECO:0000256" key="12">
    <source>
        <dbReference type="PIRSR" id="PIRSR605478-2"/>
    </source>
</evidence>
<dbReference type="GO" id="GO:0005829">
    <property type="term" value="C:cytosol"/>
    <property type="evidence" value="ECO:0007669"/>
    <property type="project" value="TreeGrafter"/>
</dbReference>
<dbReference type="FunFam" id="3.40.50.920:FF:000003">
    <property type="entry name" value="Transketolase"/>
    <property type="match status" value="1"/>
</dbReference>
<feature type="binding site" evidence="14">
    <location>
        <position position="191"/>
    </location>
    <ligand>
        <name>Mg(2+)</name>
        <dbReference type="ChEBI" id="CHEBI:18420"/>
    </ligand>
</feature>
<evidence type="ECO:0000313" key="18">
    <source>
        <dbReference type="EMBL" id="TEB07632.1"/>
    </source>
</evidence>
<gene>
    <name evidence="18" type="primary">tkt_1</name>
    <name evidence="18" type="ORF">Psch_01187</name>
</gene>
<dbReference type="Pfam" id="PF22613">
    <property type="entry name" value="Transketolase_C_1"/>
    <property type="match status" value="1"/>
</dbReference>
<dbReference type="FunFam" id="3.40.50.970:FF:000003">
    <property type="entry name" value="Transketolase"/>
    <property type="match status" value="1"/>
</dbReference>
<dbReference type="GO" id="GO:0006098">
    <property type="term" value="P:pentose-phosphate shunt"/>
    <property type="evidence" value="ECO:0007669"/>
    <property type="project" value="TreeGrafter"/>
</dbReference>
<feature type="binding site" evidence="13">
    <location>
        <position position="189"/>
    </location>
    <ligand>
        <name>thiamine diphosphate</name>
        <dbReference type="ChEBI" id="CHEBI:58937"/>
    </ligand>
</feature>
<dbReference type="PROSITE" id="PS00801">
    <property type="entry name" value="TRANSKETOLASE_1"/>
    <property type="match status" value="1"/>
</dbReference>
<comment type="similarity">
    <text evidence="1 16">Belongs to the transketolase family.</text>
</comment>
<dbReference type="InterPro" id="IPR020826">
    <property type="entry name" value="Transketolase_BS"/>
</dbReference>
<evidence type="ECO:0000313" key="19">
    <source>
        <dbReference type="Proteomes" id="UP000298324"/>
    </source>
</evidence>
<evidence type="ECO:0000256" key="7">
    <source>
        <dbReference type="ARBA" id="ARBA00022842"/>
    </source>
</evidence>
<comment type="cofactor">
    <cofactor evidence="13">
        <name>thiamine diphosphate</name>
        <dbReference type="ChEBI" id="CHEBI:58937"/>
    </cofactor>
    <text evidence="13">Binds 1 thiamine pyrophosphate per subunit. During the reaction, the substrate forms a covalent intermediate with the cofactor.</text>
</comment>
<feature type="binding site" evidence="14">
    <location>
        <position position="189"/>
    </location>
    <ligand>
        <name>Mg(2+)</name>
        <dbReference type="ChEBI" id="CHEBI:18420"/>
    </ligand>
</feature>
<feature type="binding site" evidence="13">
    <location>
        <position position="265"/>
    </location>
    <ligand>
        <name>thiamine diphosphate</name>
        <dbReference type="ChEBI" id="CHEBI:58937"/>
    </ligand>
</feature>
<evidence type="ECO:0000256" key="15">
    <source>
        <dbReference type="PIRSR" id="PIRSR605478-5"/>
    </source>
</evidence>
<feature type="site" description="Important for catalytic activity" evidence="15">
    <location>
        <position position="30"/>
    </location>
</feature>
<dbReference type="InterPro" id="IPR009014">
    <property type="entry name" value="Transketo_C/PFOR_II"/>
</dbReference>
<evidence type="ECO:0000256" key="2">
    <source>
        <dbReference type="ARBA" id="ARBA00011738"/>
    </source>
</evidence>
<dbReference type="CDD" id="cd07033">
    <property type="entry name" value="TPP_PYR_DXS_TK_like"/>
    <property type="match status" value="1"/>
</dbReference>
<dbReference type="AlphaFoldDB" id="A0A4Y7RG07"/>
<sequence length="674" mass="73351">MNNTNQLDQLCINTIRILAAEAVEKAKSGHPGMPMGAAPMAYVLWTKFLRHNPANPSWPDRDRFVLSAGHGSALLYSLLHLTGYDLTLEELMDFRQWGSRTPGHPEYGHTPGVEVTTGPLGQGLSNAVGMAIAERFLAAHFNRTGFDIVDHYTYVIAGDGDLMEGVTHESASLAGHLKLGRLICLYDDNHISIEGDTELAFTEDRSGRFEAYGWQVLRVEDGNDTAALETALETALAEKEKPSLIMVRTHIGFGSPNKQGKSAAHGEPLGSDELRLTKENLSWPSAPAFHVPDQVLGHFRQALEQGRSREAKWLDLFDSYSRAFPELAKEWRQWLSGRMPDGWDSAIPVFQPGEKGIATRAASGAFLNAVWGSLPNLLGGSADLAPSNKTYIKGAGDFAAGYYQGRNLHFGVREHGMGSILNGMALHGGLIPYGATFLVFSDYMRPPIRLSGMMGLKVIYVFTHDSIGVGEDGPTHQPVEHLASLRVIPGLTVIRPADANETSEAWRVALTINGPVVLVLSRQNLPVLDRQKFAAADGLYRGAYTLNQIGSGSPDTIIMASGSEVHLALQAAERLQESGVAARVVSMPSWELFERQPEDYRREVLPPQIKARVAVEAGSSQGWQRYTGDSGEIISIDHFGASSPAGTLFDKFGFTVENIVEKTLKAVQACKNAV</sequence>
<keyword evidence="19" id="KW-1185">Reference proteome</keyword>
<dbReference type="CDD" id="cd02012">
    <property type="entry name" value="TPP_TK"/>
    <property type="match status" value="1"/>
</dbReference>
<evidence type="ECO:0000256" key="4">
    <source>
        <dbReference type="ARBA" id="ARBA00016662"/>
    </source>
</evidence>
<dbReference type="Pfam" id="PF02779">
    <property type="entry name" value="Transket_pyr"/>
    <property type="match status" value="1"/>
</dbReference>
<reference evidence="18 19" key="1">
    <citation type="journal article" date="2018" name="Environ. Microbiol.">
        <title>Novel energy conservation strategies and behaviour of Pelotomaculum schinkii driving syntrophic propionate catabolism.</title>
        <authorList>
            <person name="Hidalgo-Ahumada C.A.P."/>
            <person name="Nobu M.K."/>
            <person name="Narihiro T."/>
            <person name="Tamaki H."/>
            <person name="Liu W.T."/>
            <person name="Kamagata Y."/>
            <person name="Stams A.J.M."/>
            <person name="Imachi H."/>
            <person name="Sousa D.Z."/>
        </authorList>
    </citation>
    <scope>NUCLEOTIDE SEQUENCE [LARGE SCALE GENOMIC DNA]</scope>
    <source>
        <strain evidence="18 19">HH</strain>
    </source>
</reference>
<accession>A0A4Y7RG07</accession>
<evidence type="ECO:0000256" key="10">
    <source>
        <dbReference type="NCBIfam" id="TIGR00232"/>
    </source>
</evidence>
<comment type="cofactor">
    <cofactor evidence="16">
        <name>Mg(2+)</name>
        <dbReference type="ChEBI" id="CHEBI:18420"/>
    </cofactor>
    <cofactor evidence="16">
        <name>Ca(2+)</name>
        <dbReference type="ChEBI" id="CHEBI:29108"/>
    </cofactor>
    <cofactor evidence="16">
        <name>Mn(2+)</name>
        <dbReference type="ChEBI" id="CHEBI:29035"/>
    </cofactor>
    <cofactor evidence="16">
        <name>Co(2+)</name>
        <dbReference type="ChEBI" id="CHEBI:48828"/>
    </cofactor>
    <text evidence="16">Binds 1 Mg(2+) ion per subunit. Can also utilize other divalent metal cations, such as Ca(2+), Mn(2+) and Co(2+).</text>
</comment>
<dbReference type="InterPro" id="IPR005478">
    <property type="entry name" value="Transketolase_bac-like"/>
</dbReference>
<dbReference type="SUPFAM" id="SSF52518">
    <property type="entry name" value="Thiamin diphosphate-binding fold (THDP-binding)"/>
    <property type="match status" value="2"/>
</dbReference>
<evidence type="ECO:0000256" key="8">
    <source>
        <dbReference type="ARBA" id="ARBA00023052"/>
    </source>
</evidence>
<organism evidence="18 19">
    <name type="scientific">Pelotomaculum schinkii</name>
    <dbReference type="NCBI Taxonomy" id="78350"/>
    <lineage>
        <taxon>Bacteria</taxon>
        <taxon>Bacillati</taxon>
        <taxon>Bacillota</taxon>
        <taxon>Clostridia</taxon>
        <taxon>Eubacteriales</taxon>
        <taxon>Desulfotomaculaceae</taxon>
        <taxon>Pelotomaculum</taxon>
    </lineage>
</organism>